<dbReference type="AlphaFoldDB" id="A0A9D9IQH9"/>
<reference evidence="2" key="1">
    <citation type="submission" date="2020-10" db="EMBL/GenBank/DDBJ databases">
        <authorList>
            <person name="Gilroy R."/>
        </authorList>
    </citation>
    <scope>NUCLEOTIDE SEQUENCE</scope>
    <source>
        <strain evidence="2">6919</strain>
    </source>
</reference>
<dbReference type="Proteomes" id="UP000823598">
    <property type="component" value="Unassembled WGS sequence"/>
</dbReference>
<dbReference type="PANTHER" id="PTHR33360">
    <property type="entry name" value="TRANSPOSASE FOR INSERTION SEQUENCE ELEMENT IS200"/>
    <property type="match status" value="1"/>
</dbReference>
<accession>A0A9D9IQH9</accession>
<dbReference type="Pfam" id="PF01797">
    <property type="entry name" value="Y1_Tnp"/>
    <property type="match status" value="1"/>
</dbReference>
<dbReference type="GO" id="GO:0003677">
    <property type="term" value="F:DNA binding"/>
    <property type="evidence" value="ECO:0007669"/>
    <property type="project" value="InterPro"/>
</dbReference>
<dbReference type="Gene3D" id="3.30.70.1290">
    <property type="entry name" value="Transposase IS200-like"/>
    <property type="match status" value="1"/>
</dbReference>
<dbReference type="SMART" id="SM01321">
    <property type="entry name" value="Y1_Tnp"/>
    <property type="match status" value="1"/>
</dbReference>
<dbReference type="NCBIfam" id="NF033573">
    <property type="entry name" value="transpos_IS200"/>
    <property type="match status" value="1"/>
</dbReference>
<dbReference type="PANTHER" id="PTHR33360:SF2">
    <property type="entry name" value="TRANSPOSASE FOR INSERTION SEQUENCE ELEMENT IS200"/>
    <property type="match status" value="1"/>
</dbReference>
<dbReference type="InterPro" id="IPR002686">
    <property type="entry name" value="Transposase_17"/>
</dbReference>
<dbReference type="GO" id="GO:0004803">
    <property type="term" value="F:transposase activity"/>
    <property type="evidence" value="ECO:0007669"/>
    <property type="project" value="InterPro"/>
</dbReference>
<dbReference type="InterPro" id="IPR036515">
    <property type="entry name" value="Transposase_17_sf"/>
</dbReference>
<name>A0A9D9IQH9_9BACT</name>
<gene>
    <name evidence="2" type="primary">tnpA</name>
    <name evidence="2" type="ORF">IAB88_09255</name>
</gene>
<sequence>MAYINSYYHFVFRTKANLRVLDTDTTPRLYKYICGISENSGCRVIAINGMPDHIHIAAELSAEMSPSEYMREVKSRSSRWMAENHLFYGFQGWGKSYFASTFSKKDIDKVISYISNQQEHHRRKSFAEELAEFFDLAGLSDKLQYFISDN</sequence>
<proteinExistence type="predicted"/>
<protein>
    <submittedName>
        <fullName evidence="2">IS200/IS605 family transposase</fullName>
    </submittedName>
</protein>
<dbReference type="SUPFAM" id="SSF143422">
    <property type="entry name" value="Transposase IS200-like"/>
    <property type="match status" value="1"/>
</dbReference>
<dbReference type="GO" id="GO:0006313">
    <property type="term" value="P:DNA transposition"/>
    <property type="evidence" value="ECO:0007669"/>
    <property type="project" value="InterPro"/>
</dbReference>
<evidence type="ECO:0000313" key="2">
    <source>
        <dbReference type="EMBL" id="MBO8477164.1"/>
    </source>
</evidence>
<reference evidence="2" key="2">
    <citation type="journal article" date="2021" name="PeerJ">
        <title>Extensive microbial diversity within the chicken gut microbiome revealed by metagenomics and culture.</title>
        <authorList>
            <person name="Gilroy R."/>
            <person name="Ravi A."/>
            <person name="Getino M."/>
            <person name="Pursley I."/>
            <person name="Horton D.L."/>
            <person name="Alikhan N.F."/>
            <person name="Baker D."/>
            <person name="Gharbi K."/>
            <person name="Hall N."/>
            <person name="Watson M."/>
            <person name="Adriaenssens E.M."/>
            <person name="Foster-Nyarko E."/>
            <person name="Jarju S."/>
            <person name="Secka A."/>
            <person name="Antonio M."/>
            <person name="Oren A."/>
            <person name="Chaudhuri R.R."/>
            <person name="La Ragione R."/>
            <person name="Hildebrand F."/>
            <person name="Pallen M.J."/>
        </authorList>
    </citation>
    <scope>NUCLEOTIDE SEQUENCE</scope>
    <source>
        <strain evidence="2">6919</strain>
    </source>
</reference>
<evidence type="ECO:0000313" key="3">
    <source>
        <dbReference type="Proteomes" id="UP000823598"/>
    </source>
</evidence>
<comment type="caution">
    <text evidence="2">The sequence shown here is derived from an EMBL/GenBank/DDBJ whole genome shotgun (WGS) entry which is preliminary data.</text>
</comment>
<organism evidence="2 3">
    <name type="scientific">Candidatus Limisoma faecipullorum</name>
    <dbReference type="NCBI Taxonomy" id="2840854"/>
    <lineage>
        <taxon>Bacteria</taxon>
        <taxon>Pseudomonadati</taxon>
        <taxon>Bacteroidota</taxon>
        <taxon>Bacteroidia</taxon>
        <taxon>Bacteroidales</taxon>
        <taxon>Candidatus Limisoma</taxon>
    </lineage>
</organism>
<dbReference type="EMBL" id="JADIMC010000111">
    <property type="protein sequence ID" value="MBO8477164.1"/>
    <property type="molecule type" value="Genomic_DNA"/>
</dbReference>
<evidence type="ECO:0000259" key="1">
    <source>
        <dbReference type="SMART" id="SM01321"/>
    </source>
</evidence>
<feature type="domain" description="Transposase IS200-like" evidence="1">
    <location>
        <begin position="3"/>
        <end position="117"/>
    </location>
</feature>